<evidence type="ECO:0000313" key="10">
    <source>
        <dbReference type="EMBL" id="WIF98855.1"/>
    </source>
</evidence>
<keyword evidence="11" id="KW-1185">Reference proteome</keyword>
<keyword evidence="4 7" id="KW-0238">DNA-binding</keyword>
<dbReference type="InterPro" id="IPR001789">
    <property type="entry name" value="Sig_transdc_resp-reg_receiver"/>
</dbReference>
<feature type="modified residue" description="4-aspartylphosphate" evidence="6">
    <location>
        <position position="62"/>
    </location>
</feature>
<dbReference type="RefSeq" id="WP_284526793.1">
    <property type="nucleotide sequence ID" value="NZ_CP126446.1"/>
</dbReference>
<proteinExistence type="predicted"/>
<evidence type="ECO:0000313" key="11">
    <source>
        <dbReference type="Proteomes" id="UP001236652"/>
    </source>
</evidence>
<evidence type="ECO:0000256" key="1">
    <source>
        <dbReference type="ARBA" id="ARBA00022553"/>
    </source>
</evidence>
<dbReference type="InterPro" id="IPR036388">
    <property type="entry name" value="WH-like_DNA-bd_sf"/>
</dbReference>
<accession>A0ABY8UZT3</accession>
<keyword evidence="3" id="KW-0805">Transcription regulation</keyword>
<feature type="domain" description="OmpR/PhoB-type" evidence="9">
    <location>
        <begin position="137"/>
        <end position="236"/>
    </location>
</feature>
<evidence type="ECO:0000259" key="8">
    <source>
        <dbReference type="PROSITE" id="PS50110"/>
    </source>
</evidence>
<dbReference type="Pfam" id="PF00486">
    <property type="entry name" value="Trans_reg_C"/>
    <property type="match status" value="1"/>
</dbReference>
<evidence type="ECO:0000259" key="9">
    <source>
        <dbReference type="PROSITE" id="PS51755"/>
    </source>
</evidence>
<dbReference type="PANTHER" id="PTHR48111:SF40">
    <property type="entry name" value="PHOSPHATE REGULON TRANSCRIPTIONAL REGULATORY PROTEIN PHOB"/>
    <property type="match status" value="1"/>
</dbReference>
<dbReference type="InterPro" id="IPR039420">
    <property type="entry name" value="WalR-like"/>
</dbReference>
<sequence length="239" mass="27917">MSKVEAGDVMSYKVLIAEDDENIIDVCKRYLEREAYTVYIARDGEEATTKWREMKPDAVILDIMMPVKNGLDLAEEIRFEEETPVILLTALGQEKDRLVGLSIGVDDYITKPFSPRELVLRLNNVMRRYHLNHGEKNQVQQFGTVTIDASKRTVWKEDQLIETTVKEFDLLWFLVQHESQVFSRSHLIERLWGFDYEGDTNTINVHIRKLREKVEEDPAHPVYIKTVWGIGYKFERVAP</sequence>
<evidence type="ECO:0000256" key="3">
    <source>
        <dbReference type="ARBA" id="ARBA00023015"/>
    </source>
</evidence>
<feature type="domain" description="Response regulatory" evidence="8">
    <location>
        <begin position="13"/>
        <end position="126"/>
    </location>
</feature>
<protein>
    <submittedName>
        <fullName evidence="10">Response regulator transcription factor</fullName>
    </submittedName>
</protein>
<reference evidence="10 11" key="1">
    <citation type="submission" date="2023-05" db="EMBL/GenBank/DDBJ databases">
        <title>Comparative genomics reveals the evidence of polycyclic aromatic hydrocarbons degradation in moderately halophilic genus Pontibacillus.</title>
        <authorList>
            <person name="Yang H."/>
            <person name="Qian Z."/>
        </authorList>
    </citation>
    <scope>NUCLEOTIDE SEQUENCE [LARGE SCALE GENOMIC DNA]</scope>
    <source>
        <strain evidence="11">HN14</strain>
    </source>
</reference>
<dbReference type="SMART" id="SM00448">
    <property type="entry name" value="REC"/>
    <property type="match status" value="1"/>
</dbReference>
<dbReference type="InterPro" id="IPR001867">
    <property type="entry name" value="OmpR/PhoB-type_DNA-bd"/>
</dbReference>
<dbReference type="Proteomes" id="UP001236652">
    <property type="component" value="Chromosome"/>
</dbReference>
<dbReference type="Pfam" id="PF00072">
    <property type="entry name" value="Response_reg"/>
    <property type="match status" value="1"/>
</dbReference>
<keyword evidence="2" id="KW-0902">Two-component regulatory system</keyword>
<evidence type="ECO:0000256" key="5">
    <source>
        <dbReference type="ARBA" id="ARBA00023163"/>
    </source>
</evidence>
<name>A0ABY8UZT3_9BACI</name>
<gene>
    <name evidence="10" type="ORF">QNI29_04145</name>
</gene>
<dbReference type="PROSITE" id="PS51755">
    <property type="entry name" value="OMPR_PHOB"/>
    <property type="match status" value="1"/>
</dbReference>
<dbReference type="PANTHER" id="PTHR48111">
    <property type="entry name" value="REGULATOR OF RPOS"/>
    <property type="match status" value="1"/>
</dbReference>
<dbReference type="Gene3D" id="1.10.10.10">
    <property type="entry name" value="Winged helix-like DNA-binding domain superfamily/Winged helix DNA-binding domain"/>
    <property type="match status" value="1"/>
</dbReference>
<evidence type="ECO:0000256" key="7">
    <source>
        <dbReference type="PROSITE-ProRule" id="PRU01091"/>
    </source>
</evidence>
<dbReference type="InterPro" id="IPR011006">
    <property type="entry name" value="CheY-like_superfamily"/>
</dbReference>
<feature type="DNA-binding region" description="OmpR/PhoB-type" evidence="7">
    <location>
        <begin position="137"/>
        <end position="236"/>
    </location>
</feature>
<evidence type="ECO:0000256" key="2">
    <source>
        <dbReference type="ARBA" id="ARBA00023012"/>
    </source>
</evidence>
<evidence type="ECO:0000256" key="6">
    <source>
        <dbReference type="PROSITE-ProRule" id="PRU00169"/>
    </source>
</evidence>
<keyword evidence="1 6" id="KW-0597">Phosphoprotein</keyword>
<dbReference type="PROSITE" id="PS50110">
    <property type="entry name" value="RESPONSE_REGULATORY"/>
    <property type="match status" value="1"/>
</dbReference>
<dbReference type="Gene3D" id="6.10.250.690">
    <property type="match status" value="1"/>
</dbReference>
<evidence type="ECO:0000256" key="4">
    <source>
        <dbReference type="ARBA" id="ARBA00023125"/>
    </source>
</evidence>
<dbReference type="SMART" id="SM00862">
    <property type="entry name" value="Trans_reg_C"/>
    <property type="match status" value="1"/>
</dbReference>
<dbReference type="Gene3D" id="3.40.50.2300">
    <property type="match status" value="1"/>
</dbReference>
<dbReference type="CDD" id="cd00383">
    <property type="entry name" value="trans_reg_C"/>
    <property type="match status" value="1"/>
</dbReference>
<organism evidence="10 11">
    <name type="scientific">Pontibacillus chungwhensis</name>
    <dbReference type="NCBI Taxonomy" id="265426"/>
    <lineage>
        <taxon>Bacteria</taxon>
        <taxon>Bacillati</taxon>
        <taxon>Bacillota</taxon>
        <taxon>Bacilli</taxon>
        <taxon>Bacillales</taxon>
        <taxon>Bacillaceae</taxon>
        <taxon>Pontibacillus</taxon>
    </lineage>
</organism>
<dbReference type="EMBL" id="CP126446">
    <property type="protein sequence ID" value="WIF98855.1"/>
    <property type="molecule type" value="Genomic_DNA"/>
</dbReference>
<keyword evidence="5" id="KW-0804">Transcription</keyword>
<dbReference type="CDD" id="cd17574">
    <property type="entry name" value="REC_OmpR"/>
    <property type="match status" value="1"/>
</dbReference>
<dbReference type="SUPFAM" id="SSF52172">
    <property type="entry name" value="CheY-like"/>
    <property type="match status" value="1"/>
</dbReference>